<dbReference type="InterPro" id="IPR028098">
    <property type="entry name" value="Glyco_trans_4-like_N"/>
</dbReference>
<dbReference type="STRING" id="690879.TSACC_23326"/>
<organism evidence="2 3">
    <name type="scientific">Terrimicrobium sacchariphilum</name>
    <dbReference type="NCBI Taxonomy" id="690879"/>
    <lineage>
        <taxon>Bacteria</taxon>
        <taxon>Pseudomonadati</taxon>
        <taxon>Verrucomicrobiota</taxon>
        <taxon>Terrimicrobiia</taxon>
        <taxon>Terrimicrobiales</taxon>
        <taxon>Terrimicrobiaceae</taxon>
        <taxon>Terrimicrobium</taxon>
    </lineage>
</organism>
<accession>A0A146GCK9</accession>
<keyword evidence="2" id="KW-0808">Transferase</keyword>
<dbReference type="InterPro" id="IPR050194">
    <property type="entry name" value="Glycosyltransferase_grp1"/>
</dbReference>
<sequence length="389" mass="43165">MPIMTDHPATVNRVLQIVEPGIDGVFRHVEGLVDYLHERNIPVDLAFSSRRGSDRLLALVERVRERGGEALDLRVGNTPEPTDVPAILTLVRMTRRRKPAVIHAHSSKAGALMRMLPRLLLAQRTFYTPHAYFGMRNTAGIKAQVFNQVERLLWRKALTINVSQEEADFATGTLGVSERRLRVIPNGVDTRRFRSFTAAEKVAWRLERKMPEDAVVLGTVGRFSFQKNPETLVRAVLNVLPRHPRLHFFAVGTGELVEVCEQMVRTSSVADRFHRIDYLSDTAPFYGAIDGFALASRYEGLSIAVLEALSAGLPIILTDVPGNRTFLHKGLTHAWGAAACDVAGLEAAIEGWLADHAANRASNHRAIADHDFSLDSSYGHILQEYGITA</sequence>
<reference evidence="3" key="1">
    <citation type="journal article" date="2017" name="Genome Announc.">
        <title>Draft Genome Sequence of Terrimicrobium sacchariphilum NM-5T, a Facultative Anaerobic Soil Bacterium of the Class Spartobacteria.</title>
        <authorList>
            <person name="Qiu Y.L."/>
            <person name="Tourlousse D.M."/>
            <person name="Matsuura N."/>
            <person name="Ohashi A."/>
            <person name="Sekiguchi Y."/>
        </authorList>
    </citation>
    <scope>NUCLEOTIDE SEQUENCE [LARGE SCALE GENOMIC DNA]</scope>
    <source>
        <strain evidence="3">NM-5</strain>
    </source>
</reference>
<proteinExistence type="predicted"/>
<dbReference type="SUPFAM" id="SSF53756">
    <property type="entry name" value="UDP-Glycosyltransferase/glycogen phosphorylase"/>
    <property type="match status" value="1"/>
</dbReference>
<evidence type="ECO:0000259" key="1">
    <source>
        <dbReference type="Pfam" id="PF13439"/>
    </source>
</evidence>
<name>A0A146GCK9_TERSA</name>
<dbReference type="PANTHER" id="PTHR45947">
    <property type="entry name" value="SULFOQUINOVOSYL TRANSFERASE SQD2"/>
    <property type="match status" value="1"/>
</dbReference>
<dbReference type="GO" id="GO:0016758">
    <property type="term" value="F:hexosyltransferase activity"/>
    <property type="evidence" value="ECO:0007669"/>
    <property type="project" value="TreeGrafter"/>
</dbReference>
<evidence type="ECO:0000313" key="3">
    <source>
        <dbReference type="Proteomes" id="UP000076023"/>
    </source>
</evidence>
<dbReference type="InParanoid" id="A0A146GCK9"/>
<dbReference type="CDD" id="cd03801">
    <property type="entry name" value="GT4_PimA-like"/>
    <property type="match status" value="1"/>
</dbReference>
<dbReference type="PANTHER" id="PTHR45947:SF3">
    <property type="entry name" value="SULFOQUINOVOSYL TRANSFERASE SQD2"/>
    <property type="match status" value="1"/>
</dbReference>
<dbReference type="Pfam" id="PF13439">
    <property type="entry name" value="Glyco_transf_4"/>
    <property type="match status" value="1"/>
</dbReference>
<gene>
    <name evidence="2" type="ORF">TSACC_23326</name>
</gene>
<comment type="caution">
    <text evidence="2">The sequence shown here is derived from an EMBL/GenBank/DDBJ whole genome shotgun (WGS) entry which is preliminary data.</text>
</comment>
<keyword evidence="3" id="KW-1185">Reference proteome</keyword>
<protein>
    <submittedName>
        <fullName evidence="2">Glycosyltransferase</fullName>
    </submittedName>
</protein>
<dbReference type="AlphaFoldDB" id="A0A146GCK9"/>
<feature type="domain" description="Glycosyltransferase subfamily 4-like N-terminal" evidence="1">
    <location>
        <begin position="23"/>
        <end position="192"/>
    </location>
</feature>
<dbReference type="EMBL" id="BDCO01000002">
    <property type="protein sequence ID" value="GAT34892.1"/>
    <property type="molecule type" value="Genomic_DNA"/>
</dbReference>
<dbReference type="Gene3D" id="3.40.50.2000">
    <property type="entry name" value="Glycogen Phosphorylase B"/>
    <property type="match status" value="2"/>
</dbReference>
<dbReference type="Proteomes" id="UP000076023">
    <property type="component" value="Unassembled WGS sequence"/>
</dbReference>
<evidence type="ECO:0000313" key="2">
    <source>
        <dbReference type="EMBL" id="GAT34892.1"/>
    </source>
</evidence>
<dbReference type="Pfam" id="PF13692">
    <property type="entry name" value="Glyco_trans_1_4"/>
    <property type="match status" value="1"/>
</dbReference>